<dbReference type="Pfam" id="PF04479">
    <property type="entry name" value="RTA1"/>
    <property type="match status" value="1"/>
</dbReference>
<feature type="transmembrane region" description="Helical" evidence="5">
    <location>
        <begin position="56"/>
        <end position="76"/>
    </location>
</feature>
<evidence type="ECO:0000313" key="7">
    <source>
        <dbReference type="Proteomes" id="UP001310594"/>
    </source>
</evidence>
<keyword evidence="3 5" id="KW-1133">Transmembrane helix</keyword>
<feature type="transmembrane region" description="Helical" evidence="5">
    <location>
        <begin position="88"/>
        <end position="110"/>
    </location>
</feature>
<dbReference type="GO" id="GO:0005886">
    <property type="term" value="C:plasma membrane"/>
    <property type="evidence" value="ECO:0007669"/>
    <property type="project" value="TreeGrafter"/>
</dbReference>
<evidence type="ECO:0000313" key="6">
    <source>
        <dbReference type="EMBL" id="KAK5702028.1"/>
    </source>
</evidence>
<evidence type="ECO:0000256" key="1">
    <source>
        <dbReference type="ARBA" id="ARBA00004141"/>
    </source>
</evidence>
<dbReference type="PANTHER" id="PTHR31465:SF8">
    <property type="entry name" value="DOMAIN PROTEIN, PUTATIVE (AFU_ORTHOLOGUE AFUA_6G14140)-RELATED"/>
    <property type="match status" value="1"/>
</dbReference>
<feature type="transmembrane region" description="Helical" evidence="5">
    <location>
        <begin position="28"/>
        <end position="49"/>
    </location>
</feature>
<feature type="transmembrane region" description="Helical" evidence="5">
    <location>
        <begin position="217"/>
        <end position="237"/>
    </location>
</feature>
<organism evidence="6 7">
    <name type="scientific">Elasticomyces elasticus</name>
    <dbReference type="NCBI Taxonomy" id="574655"/>
    <lineage>
        <taxon>Eukaryota</taxon>
        <taxon>Fungi</taxon>
        <taxon>Dikarya</taxon>
        <taxon>Ascomycota</taxon>
        <taxon>Pezizomycotina</taxon>
        <taxon>Dothideomycetes</taxon>
        <taxon>Dothideomycetidae</taxon>
        <taxon>Mycosphaerellales</taxon>
        <taxon>Teratosphaeriaceae</taxon>
        <taxon>Elasticomyces</taxon>
    </lineage>
</organism>
<sequence length="314" mass="34100">MPHYQQVCFEVSPECPVSATTYGYRPNLAGNIILLIIFSVCTLAQIYLGARHKLRAFTVATTIGCGGEAIGYGGRIMMHANPWDNNGFKVQICCLVLAPSFLAAGIYLTLKHLVIFFGAEKSRIRPGLYTAIFISCDVVSILIQAGGGGIAASNDSDLVQIGNHLIVAGISFQVATMFVCLCLALDFGYQVFKHHSMRSVTAAEVQEGRELPNSFRYYAICSAIAFMTIFIRCVYRVPEMANGWGAPLMQEQAQFMILDGAMIAIAAILMTVAHPGIFFPSIGSRNRAAALKERDTASPTESLAIEEVNEKSHV</sequence>
<dbReference type="PANTHER" id="PTHR31465">
    <property type="entry name" value="PROTEIN RTA1-RELATED"/>
    <property type="match status" value="1"/>
</dbReference>
<evidence type="ECO:0000256" key="4">
    <source>
        <dbReference type="ARBA" id="ARBA00023136"/>
    </source>
</evidence>
<feature type="transmembrane region" description="Helical" evidence="5">
    <location>
        <begin position="165"/>
        <end position="189"/>
    </location>
</feature>
<dbReference type="AlphaFoldDB" id="A0AAN7ZUM1"/>
<feature type="transmembrane region" description="Helical" evidence="5">
    <location>
        <begin position="131"/>
        <end position="153"/>
    </location>
</feature>
<evidence type="ECO:0000256" key="2">
    <source>
        <dbReference type="ARBA" id="ARBA00022692"/>
    </source>
</evidence>
<dbReference type="EMBL" id="JAVRQU010000006">
    <property type="protein sequence ID" value="KAK5702028.1"/>
    <property type="molecule type" value="Genomic_DNA"/>
</dbReference>
<proteinExistence type="predicted"/>
<evidence type="ECO:0000256" key="3">
    <source>
        <dbReference type="ARBA" id="ARBA00022989"/>
    </source>
</evidence>
<comment type="caution">
    <text evidence="6">The sequence shown here is derived from an EMBL/GenBank/DDBJ whole genome shotgun (WGS) entry which is preliminary data.</text>
</comment>
<comment type="subcellular location">
    <subcellularLocation>
        <location evidence="1">Membrane</location>
        <topology evidence="1">Multi-pass membrane protein</topology>
    </subcellularLocation>
</comment>
<dbReference type="Proteomes" id="UP001310594">
    <property type="component" value="Unassembled WGS sequence"/>
</dbReference>
<reference evidence="6" key="1">
    <citation type="submission" date="2023-08" db="EMBL/GenBank/DDBJ databases">
        <title>Black Yeasts Isolated from many extreme environments.</title>
        <authorList>
            <person name="Coleine C."/>
            <person name="Stajich J.E."/>
            <person name="Selbmann L."/>
        </authorList>
    </citation>
    <scope>NUCLEOTIDE SEQUENCE</scope>
    <source>
        <strain evidence="6">CCFEE 5810</strain>
    </source>
</reference>
<keyword evidence="2 5" id="KW-0812">Transmembrane</keyword>
<feature type="transmembrane region" description="Helical" evidence="5">
    <location>
        <begin position="257"/>
        <end position="279"/>
    </location>
</feature>
<keyword evidence="4 5" id="KW-0472">Membrane</keyword>
<accession>A0AAN7ZUM1</accession>
<evidence type="ECO:0000256" key="5">
    <source>
        <dbReference type="SAM" id="Phobius"/>
    </source>
</evidence>
<dbReference type="InterPro" id="IPR007568">
    <property type="entry name" value="RTA1"/>
</dbReference>
<gene>
    <name evidence="6" type="ORF">LTR97_004846</name>
</gene>
<dbReference type="GO" id="GO:0000324">
    <property type="term" value="C:fungal-type vacuole"/>
    <property type="evidence" value="ECO:0007669"/>
    <property type="project" value="TreeGrafter"/>
</dbReference>
<protein>
    <submittedName>
        <fullName evidence="6">Uncharacterized protein</fullName>
    </submittedName>
</protein>
<name>A0AAN7ZUM1_9PEZI</name>